<feature type="region of interest" description="Disordered" evidence="1">
    <location>
        <begin position="1"/>
        <end position="32"/>
    </location>
</feature>
<feature type="transmembrane region" description="Helical" evidence="2">
    <location>
        <begin position="119"/>
        <end position="142"/>
    </location>
</feature>
<keyword evidence="2" id="KW-1133">Transmembrane helix</keyword>
<evidence type="ECO:0000313" key="4">
    <source>
        <dbReference type="EMBL" id="CAN72276.1"/>
    </source>
</evidence>
<sequence>MASSSTCGCTQWLLRPPPPPSSSSSPSSLPNLPILSPIRGRLPYPLSSSSRLLSTMAAPRNNSNPITSKKEEENQQNADGEEEEEVELPWIEEKALDLVEFSGSVAQAIPGPRVGRSSFPWILAIPLAYAGITFVIAFVRTVQKFNSPKQKRRKLVPVLLICFVYFLIFEDINSNDVNKNAMLCKSIDEVFLNGRDEELQSALNGLMQKTGFSREEIFRKYIRYALNEKPFNPEMVATLIQFRKASLLDDSQVAEILNEISRRIVRDKGPVVMDMSGYSEKGFKRKLAVQALFGKVFYLSELPEFCSRDSSLVIKEIFGVTDSPFLSEDAEKIRMHTLSEAGAVDSLEKMMDTSDTEDSSEDDSNTPSPNA</sequence>
<dbReference type="PANTHER" id="PTHR36793">
    <property type="entry name" value="RIBOSOMAL RNA SMALL SUBUNIT METHYLTRANSFERASE J"/>
    <property type="match status" value="1"/>
</dbReference>
<feature type="compositionally biased region" description="Acidic residues" evidence="1">
    <location>
        <begin position="354"/>
        <end position="364"/>
    </location>
</feature>
<keyword evidence="2" id="KW-0472">Membrane</keyword>
<evidence type="ECO:0000259" key="3">
    <source>
        <dbReference type="Pfam" id="PF22915"/>
    </source>
</evidence>
<feature type="transmembrane region" description="Helical" evidence="2">
    <location>
        <begin position="154"/>
        <end position="169"/>
    </location>
</feature>
<evidence type="ECO:0000256" key="2">
    <source>
        <dbReference type="SAM" id="Phobius"/>
    </source>
</evidence>
<dbReference type="ExpressionAtlas" id="A5BDZ0">
    <property type="expression patterns" value="baseline and differential"/>
</dbReference>
<feature type="region of interest" description="Disordered" evidence="1">
    <location>
        <begin position="343"/>
        <end position="371"/>
    </location>
</feature>
<protein>
    <recommendedName>
        <fullName evidence="3">Armadillo-like repeats domain-containing protein</fullName>
    </recommendedName>
</protein>
<name>A5BDZ0_VITVI</name>
<proteinExistence type="predicted"/>
<reference evidence="4" key="1">
    <citation type="journal article" date="2007" name="PLoS ONE">
        <title>The first genome sequence of an elite grapevine cultivar (Pinot noir Vitis vinifera L.): coping with a highly heterozygous genome.</title>
        <authorList>
            <person name="Velasco R."/>
            <person name="Zharkikh A."/>
            <person name="Troggio M."/>
            <person name="Cartwright D.A."/>
            <person name="Cestaro A."/>
            <person name="Pruss D."/>
            <person name="Pindo M."/>
            <person name="FitzGerald L.M."/>
            <person name="Vezzulli S."/>
            <person name="Reid J."/>
            <person name="Malacarne G."/>
            <person name="Iliev D."/>
            <person name="Coppola G."/>
            <person name="Wardell B."/>
            <person name="Micheletti D."/>
            <person name="Macalma T."/>
            <person name="Facci M."/>
            <person name="Mitchell J.T."/>
            <person name="Perazzolli M."/>
            <person name="Eldredge G."/>
            <person name="Gatto P."/>
            <person name="Oyzerski R."/>
            <person name="Moretto M."/>
            <person name="Gutin N."/>
            <person name="Stefanini M."/>
            <person name="Chen Y."/>
            <person name="Segala C."/>
            <person name="Davenport C."/>
            <person name="Dematte L."/>
            <person name="Mraz A."/>
            <person name="Battilana J."/>
            <person name="Stormo K."/>
            <person name="Costa F."/>
            <person name="Tao Q."/>
            <person name="Si-Ammour A."/>
            <person name="Harkins T."/>
            <person name="Lackey A."/>
            <person name="Perbost C."/>
            <person name="Taillon B."/>
            <person name="Stella A."/>
            <person name="Solovyev V."/>
            <person name="Fawcett J.A."/>
            <person name="Sterck L."/>
            <person name="Vandepoele K."/>
            <person name="Grando S.M."/>
            <person name="Toppo S."/>
            <person name="Moser C."/>
            <person name="Lanchbury J."/>
            <person name="Bogden R."/>
            <person name="Skolnick M."/>
            <person name="Sgaramella V."/>
            <person name="Bhatnagar S.K."/>
            <person name="Fontana P."/>
            <person name="Gutin A."/>
            <person name="Van de Peer Y."/>
            <person name="Salamini F."/>
            <person name="Viola R."/>
        </authorList>
    </citation>
    <scope>NUCLEOTIDE SEQUENCE</scope>
</reference>
<organism evidence="4">
    <name type="scientific">Vitis vinifera</name>
    <name type="common">Grape</name>
    <dbReference type="NCBI Taxonomy" id="29760"/>
    <lineage>
        <taxon>Eukaryota</taxon>
        <taxon>Viridiplantae</taxon>
        <taxon>Streptophyta</taxon>
        <taxon>Embryophyta</taxon>
        <taxon>Tracheophyta</taxon>
        <taxon>Spermatophyta</taxon>
        <taxon>Magnoliopsida</taxon>
        <taxon>eudicotyledons</taxon>
        <taxon>Gunneridae</taxon>
        <taxon>Pentapetalae</taxon>
        <taxon>rosids</taxon>
        <taxon>Vitales</taxon>
        <taxon>Vitaceae</taxon>
        <taxon>Viteae</taxon>
        <taxon>Vitis</taxon>
    </lineage>
</organism>
<dbReference type="AlphaFoldDB" id="A5BDZ0"/>
<gene>
    <name evidence="4" type="ORF">VITISV_030897</name>
</gene>
<feature type="region of interest" description="Disordered" evidence="1">
    <location>
        <begin position="57"/>
        <end position="86"/>
    </location>
</feature>
<dbReference type="EMBL" id="AM456075">
    <property type="protein sequence ID" value="CAN72276.1"/>
    <property type="molecule type" value="Genomic_DNA"/>
</dbReference>
<dbReference type="Pfam" id="PF22915">
    <property type="entry name" value="ARMH5"/>
    <property type="match status" value="1"/>
</dbReference>
<evidence type="ECO:0000256" key="1">
    <source>
        <dbReference type="SAM" id="MobiDB-lite"/>
    </source>
</evidence>
<keyword evidence="2" id="KW-0812">Transmembrane</keyword>
<dbReference type="PANTHER" id="PTHR36793:SF1">
    <property type="entry name" value="RIBOSOMAL RNA SMALL SUBUNIT METHYLTRANSFERASE J"/>
    <property type="match status" value="1"/>
</dbReference>
<accession>A5BDZ0</accession>
<dbReference type="InterPro" id="IPR055241">
    <property type="entry name" value="Armadillo_rpt_dom"/>
</dbReference>
<feature type="domain" description="Armadillo-like repeats" evidence="3">
    <location>
        <begin position="210"/>
        <end position="301"/>
    </location>
</feature>
<feature type="compositionally biased region" description="Low complexity" evidence="1">
    <location>
        <begin position="22"/>
        <end position="32"/>
    </location>
</feature>